<dbReference type="EMBL" id="ML119061">
    <property type="protein sequence ID" value="ROT35538.1"/>
    <property type="molecule type" value="Genomic_DNA"/>
</dbReference>
<name>A0A3N2PLZ9_SODAK</name>
<comment type="subcellular location">
    <subcellularLocation>
        <location evidence="2">Cytoplasm</location>
    </subcellularLocation>
    <subcellularLocation>
        <location evidence="1">Nucleus</location>
    </subcellularLocation>
</comment>
<evidence type="ECO:0000313" key="10">
    <source>
        <dbReference type="Proteomes" id="UP000272025"/>
    </source>
</evidence>
<dbReference type="FunFam" id="3.40.109.10:FF:000001">
    <property type="entry name" value="Nitroreductase family"/>
    <property type="match status" value="1"/>
</dbReference>
<evidence type="ECO:0000256" key="3">
    <source>
        <dbReference type="ARBA" id="ARBA00007118"/>
    </source>
</evidence>
<protein>
    <submittedName>
        <fullName evidence="9">Nitroreductase</fullName>
    </submittedName>
</protein>
<sequence length="277" mass="31188">MASIARTSLHQVSKRLYPAGFASLSFLNSLPKHKNNFLRTPLPRLARPAISSNREYSHSHSHSHSYTTSTPSRMANLTASTFLEYVKNRRTYYPLSKDISLSADQVDDIVKVAMQHVPSSYNSQSNRVVVLQGAHHEKLWDMISEVLRAVVPEEQWKSTAERMAWFKGAAGTILFFIDQDVVRGMQDRFPLYAEGFPGWAGQSAGMLQFALWTALEAEGLGANLQHYNPLADENIAAEWNVPRTWQLNAQLVFGGRTGETYPKESKPAEETVKSFRD</sequence>
<dbReference type="GeneID" id="39579276"/>
<dbReference type="RefSeq" id="XP_028463344.1">
    <property type="nucleotide sequence ID" value="XM_028610798.1"/>
</dbReference>
<accession>A0A3N2PLZ9</accession>
<reference evidence="9 10" key="1">
    <citation type="journal article" date="2018" name="Mol. Ecol.">
        <title>The obligate alkalophilic soda-lake fungus Sodiomyces alkalinus has shifted to a protein diet.</title>
        <authorList>
            <person name="Grum-Grzhimaylo A.A."/>
            <person name="Falkoski D.L."/>
            <person name="van den Heuvel J."/>
            <person name="Valero-Jimenez C.A."/>
            <person name="Min B."/>
            <person name="Choi I.G."/>
            <person name="Lipzen A."/>
            <person name="Daum C.G."/>
            <person name="Aanen D.K."/>
            <person name="Tsang A."/>
            <person name="Henrissat B."/>
            <person name="Bilanenko E.N."/>
            <person name="de Vries R.P."/>
            <person name="van Kan J.A.L."/>
            <person name="Grigoriev I.V."/>
            <person name="Debets A.J.M."/>
        </authorList>
    </citation>
    <scope>NUCLEOTIDE SEQUENCE [LARGE SCALE GENOMIC DNA]</scope>
    <source>
        <strain evidence="9 10">F11</strain>
    </source>
</reference>
<keyword evidence="4" id="KW-0963">Cytoplasm</keyword>
<dbReference type="CDD" id="cd02140">
    <property type="entry name" value="Frm2-like"/>
    <property type="match status" value="1"/>
</dbReference>
<dbReference type="AlphaFoldDB" id="A0A3N2PLZ9"/>
<dbReference type="Pfam" id="PF00881">
    <property type="entry name" value="Nitroreductase"/>
    <property type="match status" value="1"/>
</dbReference>
<comment type="similarity">
    <text evidence="3">Belongs to the nitroreductase family.</text>
</comment>
<evidence type="ECO:0000313" key="9">
    <source>
        <dbReference type="EMBL" id="ROT35538.1"/>
    </source>
</evidence>
<dbReference type="GO" id="GO:0005634">
    <property type="term" value="C:nucleus"/>
    <property type="evidence" value="ECO:0007669"/>
    <property type="project" value="UniProtKB-SubCell"/>
</dbReference>
<feature type="region of interest" description="Disordered" evidence="7">
    <location>
        <begin position="258"/>
        <end position="277"/>
    </location>
</feature>
<feature type="compositionally biased region" description="Basic and acidic residues" evidence="7">
    <location>
        <begin position="261"/>
        <end position="277"/>
    </location>
</feature>
<dbReference type="Gene3D" id="3.40.109.10">
    <property type="entry name" value="NADH Oxidase"/>
    <property type="match status" value="1"/>
</dbReference>
<evidence type="ECO:0000256" key="1">
    <source>
        <dbReference type="ARBA" id="ARBA00004123"/>
    </source>
</evidence>
<dbReference type="OrthoDB" id="2138173at2759"/>
<evidence type="ECO:0000256" key="4">
    <source>
        <dbReference type="ARBA" id="ARBA00022490"/>
    </source>
</evidence>
<dbReference type="InterPro" id="IPR000415">
    <property type="entry name" value="Nitroreductase-like"/>
</dbReference>
<evidence type="ECO:0000256" key="7">
    <source>
        <dbReference type="SAM" id="MobiDB-lite"/>
    </source>
</evidence>
<dbReference type="GO" id="GO:0034599">
    <property type="term" value="P:cellular response to oxidative stress"/>
    <property type="evidence" value="ECO:0007669"/>
    <property type="project" value="InterPro"/>
</dbReference>
<dbReference type="InterPro" id="IPR033877">
    <property type="entry name" value="Frm2/Hbn1"/>
</dbReference>
<organism evidence="9 10">
    <name type="scientific">Sodiomyces alkalinus (strain CBS 110278 / VKM F-3762 / F11)</name>
    <name type="common">Alkaliphilic filamentous fungus</name>
    <dbReference type="NCBI Taxonomy" id="1314773"/>
    <lineage>
        <taxon>Eukaryota</taxon>
        <taxon>Fungi</taxon>
        <taxon>Dikarya</taxon>
        <taxon>Ascomycota</taxon>
        <taxon>Pezizomycotina</taxon>
        <taxon>Sordariomycetes</taxon>
        <taxon>Hypocreomycetidae</taxon>
        <taxon>Glomerellales</taxon>
        <taxon>Plectosphaerellaceae</taxon>
        <taxon>Sodiomyces</taxon>
    </lineage>
</organism>
<evidence type="ECO:0000259" key="8">
    <source>
        <dbReference type="Pfam" id="PF00881"/>
    </source>
</evidence>
<evidence type="ECO:0000256" key="6">
    <source>
        <dbReference type="ARBA" id="ARBA00023242"/>
    </source>
</evidence>
<evidence type="ECO:0000256" key="5">
    <source>
        <dbReference type="ARBA" id="ARBA00023002"/>
    </source>
</evidence>
<dbReference type="GO" id="GO:0005737">
    <property type="term" value="C:cytoplasm"/>
    <property type="evidence" value="ECO:0007669"/>
    <property type="project" value="UniProtKB-SubCell"/>
</dbReference>
<keyword evidence="5" id="KW-0560">Oxidoreductase</keyword>
<dbReference type="STRING" id="1314773.A0A3N2PLZ9"/>
<keyword evidence="6" id="KW-0539">Nucleus</keyword>
<dbReference type="PANTHER" id="PTHR43035:SF1">
    <property type="entry name" value="FATTY ACID REPRESSION MUTANT PROTEIN 2-RELATED"/>
    <property type="match status" value="1"/>
</dbReference>
<gene>
    <name evidence="9" type="ORF">SODALDRAFT_328903</name>
</gene>
<feature type="domain" description="Nitroreductase" evidence="8">
    <location>
        <begin position="86"/>
        <end position="254"/>
    </location>
</feature>
<dbReference type="PANTHER" id="PTHR43035">
    <property type="entry name" value="FATTY ACID REPRESSION MUTANT PROTEIN 2-RELATED"/>
    <property type="match status" value="1"/>
</dbReference>
<keyword evidence="10" id="KW-1185">Reference proteome</keyword>
<dbReference type="InterPro" id="IPR029479">
    <property type="entry name" value="Nitroreductase"/>
</dbReference>
<dbReference type="Proteomes" id="UP000272025">
    <property type="component" value="Unassembled WGS sequence"/>
</dbReference>
<dbReference type="SUPFAM" id="SSF55469">
    <property type="entry name" value="FMN-dependent nitroreductase-like"/>
    <property type="match status" value="1"/>
</dbReference>
<proteinExistence type="inferred from homology"/>
<dbReference type="GO" id="GO:0016491">
    <property type="term" value="F:oxidoreductase activity"/>
    <property type="evidence" value="ECO:0007669"/>
    <property type="project" value="UniProtKB-KW"/>
</dbReference>
<evidence type="ECO:0000256" key="2">
    <source>
        <dbReference type="ARBA" id="ARBA00004496"/>
    </source>
</evidence>